<comment type="caution">
    <text evidence="2">The sequence shown here is derived from an EMBL/GenBank/DDBJ whole genome shotgun (WGS) entry which is preliminary data.</text>
</comment>
<evidence type="ECO:0000313" key="3">
    <source>
        <dbReference type="Proteomes" id="UP000245390"/>
    </source>
</evidence>
<name>A0A316FSB8_9RHOB</name>
<feature type="non-terminal residue" evidence="2">
    <location>
        <position position="1"/>
    </location>
</feature>
<evidence type="ECO:0000313" key="2">
    <source>
        <dbReference type="EMBL" id="PWK51658.1"/>
    </source>
</evidence>
<organism evidence="2 3">
    <name type="scientific">Silicimonas algicola</name>
    <dbReference type="NCBI Taxonomy" id="1826607"/>
    <lineage>
        <taxon>Bacteria</taxon>
        <taxon>Pseudomonadati</taxon>
        <taxon>Pseudomonadota</taxon>
        <taxon>Alphaproteobacteria</taxon>
        <taxon>Rhodobacterales</taxon>
        <taxon>Paracoccaceae</taxon>
    </lineage>
</organism>
<dbReference type="RefSeq" id="WP_109761221.1">
    <property type="nucleotide sequence ID" value="NZ_QGGV01000017.1"/>
</dbReference>
<reference evidence="2 3" key="1">
    <citation type="submission" date="2018-05" db="EMBL/GenBank/DDBJ databases">
        <title>Genomic Encyclopedia of Type Strains, Phase IV (KMG-IV): sequencing the most valuable type-strain genomes for metagenomic binning, comparative biology and taxonomic classification.</title>
        <authorList>
            <person name="Goeker M."/>
        </authorList>
    </citation>
    <scope>NUCLEOTIDE SEQUENCE [LARGE SCALE GENOMIC DNA]</scope>
    <source>
        <strain evidence="2 3">DSM 103371</strain>
    </source>
</reference>
<dbReference type="InterPro" id="IPR057189">
    <property type="entry name" value="DUF7867"/>
</dbReference>
<dbReference type="Proteomes" id="UP000245390">
    <property type="component" value="Unassembled WGS sequence"/>
</dbReference>
<dbReference type="EMBL" id="QGGV01000017">
    <property type="protein sequence ID" value="PWK51658.1"/>
    <property type="molecule type" value="Genomic_DNA"/>
</dbReference>
<dbReference type="AlphaFoldDB" id="A0A316FSB8"/>
<dbReference type="Pfam" id="PF25269">
    <property type="entry name" value="DUF7867"/>
    <property type="match status" value="1"/>
</dbReference>
<keyword evidence="3" id="KW-1185">Reference proteome</keyword>
<sequence>TSRATAMQILQANMPASVYGEVLDEEAIQFGEYDRATKTFTVDEDSRDAVLVETRRVSDNGNPVGTFLLHLVGVNQWDVARQSVFETFFPTCLKEGFVAKGVVDIQSNNSYFNGFCIHSNSHVEINQNNFFEAGTIVSMPDTDDLVVPNNGLDEEKNEGLANALREGRWFIKILDRLDLIRQGVQDRDSRYAQSYTTNFTPLTLTGTTVSPSNFTAGRIYKSSCSNRLTFNGGIYKGIVVIADCKMIFKNGAEFQDSVIITRSTDAKAMSAPNNLVLGAKDNCAEGGGAILVSYGGVEVASSLEMHGSQIIAADNVEFTANADGIRGASIVAGGRIDGTSNMNFAFCGGGMAHIFMAEYFRLAG</sequence>
<feature type="domain" description="DUF7867" evidence="1">
    <location>
        <begin position="96"/>
        <end position="348"/>
    </location>
</feature>
<protein>
    <recommendedName>
        <fullName evidence="1">DUF7867 domain-containing protein</fullName>
    </recommendedName>
</protein>
<gene>
    <name evidence="2" type="ORF">C8D95_1171</name>
</gene>
<evidence type="ECO:0000259" key="1">
    <source>
        <dbReference type="Pfam" id="PF25269"/>
    </source>
</evidence>
<accession>A0A316FSB8</accession>
<proteinExistence type="predicted"/>